<organism evidence="1 2">
    <name type="scientific">Linum trigynum</name>
    <dbReference type="NCBI Taxonomy" id="586398"/>
    <lineage>
        <taxon>Eukaryota</taxon>
        <taxon>Viridiplantae</taxon>
        <taxon>Streptophyta</taxon>
        <taxon>Embryophyta</taxon>
        <taxon>Tracheophyta</taxon>
        <taxon>Spermatophyta</taxon>
        <taxon>Magnoliopsida</taxon>
        <taxon>eudicotyledons</taxon>
        <taxon>Gunneridae</taxon>
        <taxon>Pentapetalae</taxon>
        <taxon>rosids</taxon>
        <taxon>fabids</taxon>
        <taxon>Malpighiales</taxon>
        <taxon>Linaceae</taxon>
        <taxon>Linum</taxon>
    </lineage>
</organism>
<accession>A0AAV2GSV3</accession>
<protein>
    <submittedName>
        <fullName evidence="1">Uncharacterized protein</fullName>
    </submittedName>
</protein>
<keyword evidence="2" id="KW-1185">Reference proteome</keyword>
<evidence type="ECO:0000313" key="1">
    <source>
        <dbReference type="EMBL" id="CAL1412903.1"/>
    </source>
</evidence>
<dbReference type="Proteomes" id="UP001497516">
    <property type="component" value="Chromosome 9"/>
</dbReference>
<dbReference type="EMBL" id="OZ034822">
    <property type="protein sequence ID" value="CAL1412903.1"/>
    <property type="molecule type" value="Genomic_DNA"/>
</dbReference>
<name>A0AAV2GSV3_9ROSI</name>
<evidence type="ECO:0000313" key="2">
    <source>
        <dbReference type="Proteomes" id="UP001497516"/>
    </source>
</evidence>
<dbReference type="AlphaFoldDB" id="A0AAV2GSV3"/>
<proteinExistence type="predicted"/>
<sequence>MEEEKLRTVADVRNENFFRDFPWSPMSRPHLMGGEVGRGGGKFDGALVVDLSSFIALFLKGRSECDL</sequence>
<gene>
    <name evidence="1" type="ORF">LTRI10_LOCUS52163</name>
</gene>
<reference evidence="1 2" key="1">
    <citation type="submission" date="2024-04" db="EMBL/GenBank/DDBJ databases">
        <authorList>
            <person name="Fracassetti M."/>
        </authorList>
    </citation>
    <scope>NUCLEOTIDE SEQUENCE [LARGE SCALE GENOMIC DNA]</scope>
</reference>